<dbReference type="EMBL" id="KX160206">
    <property type="protein sequence ID" value="ANT43427.1"/>
    <property type="molecule type" value="Genomic_DNA"/>
</dbReference>
<proteinExistence type="predicted"/>
<name>A0A1P8BKP1_9CAUD</name>
<gene>
    <name evidence="1" type="ORF">DS50902_37</name>
</gene>
<sequence>MDKLIAYITTLLQEIHSETYYSKNNSGKVTYPYCTFDIDTSFEEDRNQETVSIDLDIFDLNPSYENIFMIETKIKQELAYKRDLNEYFGANWKYVRANNIPTSQDELLRRSLQLEITIDWRKL</sequence>
<evidence type="ECO:0000313" key="1">
    <source>
        <dbReference type="EMBL" id="ANT43427.1"/>
    </source>
</evidence>
<accession>A0A1P8BKP1</accession>
<dbReference type="Proteomes" id="UP000225598">
    <property type="component" value="Segment"/>
</dbReference>
<organism evidence="1 2">
    <name type="scientific">Lactococcus phage 50902</name>
    <dbReference type="NCBI Taxonomy" id="1868848"/>
    <lineage>
        <taxon>Viruses</taxon>
        <taxon>Duplodnaviria</taxon>
        <taxon>Heunggongvirae</taxon>
        <taxon>Uroviricota</taxon>
        <taxon>Caudoviricetes</taxon>
        <taxon>Vedamuthuvirus</taxon>
        <taxon>Vedamuthuvirus vv50902</taxon>
    </lineage>
</organism>
<evidence type="ECO:0000313" key="2">
    <source>
        <dbReference type="Proteomes" id="UP000225598"/>
    </source>
</evidence>
<reference evidence="1 2" key="1">
    <citation type="journal article" date="2017" name="BMC Genomics">
        <title>Genetic and functional characterisation of the lactococcal P335 phage-host interactions.</title>
        <authorList>
            <person name="Mahony J."/>
            <person name="Oliveira J."/>
            <person name="Collins B."/>
            <person name="Hanemaaijer L."/>
            <person name="Lugli G.A."/>
            <person name="Neve H."/>
            <person name="Ventura M."/>
            <person name="Kouwen T.R."/>
            <person name="Cambillau C."/>
            <person name="van Sinderen D."/>
        </authorList>
    </citation>
    <scope>NUCLEOTIDE SEQUENCE [LARGE SCALE GENOMIC DNA]</scope>
</reference>
<protein>
    <submittedName>
        <fullName evidence="1">Structural tail terminator</fullName>
    </submittedName>
</protein>
<keyword evidence="2" id="KW-1185">Reference proteome</keyword>